<evidence type="ECO:0000313" key="2">
    <source>
        <dbReference type="EMBL" id="MBL1075020.1"/>
    </source>
</evidence>
<keyword evidence="3" id="KW-1185">Reference proteome</keyword>
<comment type="caution">
    <text evidence="2">The sequence shown here is derived from an EMBL/GenBank/DDBJ whole genome shotgun (WGS) entry which is preliminary data.</text>
</comment>
<dbReference type="EMBL" id="JAERRJ010000004">
    <property type="protein sequence ID" value="MBL1075020.1"/>
    <property type="molecule type" value="Genomic_DNA"/>
</dbReference>
<dbReference type="RefSeq" id="WP_201946619.1">
    <property type="nucleotide sequence ID" value="NZ_JAERRJ010000004.1"/>
</dbReference>
<organism evidence="2 3">
    <name type="scientific">Nocardia acididurans</name>
    <dbReference type="NCBI Taxonomy" id="2802282"/>
    <lineage>
        <taxon>Bacteria</taxon>
        <taxon>Bacillati</taxon>
        <taxon>Actinomycetota</taxon>
        <taxon>Actinomycetes</taxon>
        <taxon>Mycobacteriales</taxon>
        <taxon>Nocardiaceae</taxon>
        <taxon>Nocardia</taxon>
    </lineage>
</organism>
<name>A0ABS1M380_9NOCA</name>
<evidence type="ECO:0000259" key="1">
    <source>
        <dbReference type="PROSITE" id="PS50801"/>
    </source>
</evidence>
<dbReference type="PROSITE" id="PS50801">
    <property type="entry name" value="STAS"/>
    <property type="match status" value="1"/>
</dbReference>
<dbReference type="SUPFAM" id="SSF52091">
    <property type="entry name" value="SpoIIaa-like"/>
    <property type="match status" value="1"/>
</dbReference>
<proteinExistence type="predicted"/>
<evidence type="ECO:0000313" key="3">
    <source>
        <dbReference type="Proteomes" id="UP000602198"/>
    </source>
</evidence>
<dbReference type="InterPro" id="IPR036513">
    <property type="entry name" value="STAS_dom_sf"/>
</dbReference>
<accession>A0ABS1M380</accession>
<dbReference type="PANTHER" id="PTHR33495:SF2">
    <property type="entry name" value="ANTI-SIGMA FACTOR ANTAGONIST TM_1081-RELATED"/>
    <property type="match status" value="1"/>
</dbReference>
<dbReference type="Proteomes" id="UP000602198">
    <property type="component" value="Unassembled WGS sequence"/>
</dbReference>
<dbReference type="InterPro" id="IPR002645">
    <property type="entry name" value="STAS_dom"/>
</dbReference>
<gene>
    <name evidence="2" type="ORF">JK358_11510</name>
</gene>
<dbReference type="PANTHER" id="PTHR33495">
    <property type="entry name" value="ANTI-SIGMA FACTOR ANTAGONIST TM_1081-RELATED-RELATED"/>
    <property type="match status" value="1"/>
</dbReference>
<reference evidence="2 3" key="1">
    <citation type="submission" date="2021-01" db="EMBL/GenBank/DDBJ databases">
        <title>WGS of actinomycetes isolated from Thailand.</title>
        <authorList>
            <person name="Thawai C."/>
        </authorList>
    </citation>
    <scope>NUCLEOTIDE SEQUENCE [LARGE SCALE GENOMIC DNA]</scope>
    <source>
        <strain evidence="2 3">LPG 2</strain>
    </source>
</reference>
<protein>
    <submittedName>
        <fullName evidence="2">STAS domain-containing protein</fullName>
    </submittedName>
</protein>
<feature type="domain" description="STAS" evidence="1">
    <location>
        <begin position="25"/>
        <end position="122"/>
    </location>
</feature>
<dbReference type="CDD" id="cd07043">
    <property type="entry name" value="STAS_anti-anti-sigma_factors"/>
    <property type="match status" value="1"/>
</dbReference>
<dbReference type="Pfam" id="PF01740">
    <property type="entry name" value="STAS"/>
    <property type="match status" value="1"/>
</dbReference>
<sequence>MSQQNPRVLGHEHDPLRISWDRRIDTVVVRVAGEIDLSTIEMLDAGLRSAGAVAEPCARMIVDLRRVEFLGVAGLHVLCRAQRRCASSGVTFIVVADQAAVTRPMRSLDLLALLGVAPQYPSGFRD</sequence>
<dbReference type="Gene3D" id="3.30.750.24">
    <property type="entry name" value="STAS domain"/>
    <property type="match status" value="1"/>
</dbReference>